<keyword evidence="3" id="KW-1185">Reference proteome</keyword>
<evidence type="ECO:0000313" key="3">
    <source>
        <dbReference type="Proteomes" id="UP000318995"/>
    </source>
</evidence>
<feature type="signal peptide" evidence="1">
    <location>
        <begin position="1"/>
        <end position="23"/>
    </location>
</feature>
<proteinExistence type="predicted"/>
<evidence type="ECO:0000313" key="2">
    <source>
        <dbReference type="EMBL" id="TWT42738.1"/>
    </source>
</evidence>
<sequence length="79" mass="8319" precursor="true">MNKGNQTATAYGMVAGLLLVACAALTGCQIDVAGQTLPSPYYLTDDVQYYAPSSEFKLAKEAAALKAQSEAIKSEQQSN</sequence>
<protein>
    <submittedName>
        <fullName evidence="2">Uncharacterized protein</fullName>
    </submittedName>
</protein>
<evidence type="ECO:0000256" key="1">
    <source>
        <dbReference type="SAM" id="SignalP"/>
    </source>
</evidence>
<reference evidence="2 3" key="1">
    <citation type="submission" date="2019-02" db="EMBL/GenBank/DDBJ databases">
        <title>Deep-cultivation of Planctomycetes and their phenomic and genomic characterization uncovers novel biology.</title>
        <authorList>
            <person name="Wiegand S."/>
            <person name="Jogler M."/>
            <person name="Boedeker C."/>
            <person name="Pinto D."/>
            <person name="Vollmers J."/>
            <person name="Rivas-Marin E."/>
            <person name="Kohn T."/>
            <person name="Peeters S.H."/>
            <person name="Heuer A."/>
            <person name="Rast P."/>
            <person name="Oberbeckmann S."/>
            <person name="Bunk B."/>
            <person name="Jeske O."/>
            <person name="Meyerdierks A."/>
            <person name="Storesund J.E."/>
            <person name="Kallscheuer N."/>
            <person name="Luecker S."/>
            <person name="Lage O.M."/>
            <person name="Pohl T."/>
            <person name="Merkel B.J."/>
            <person name="Hornburger P."/>
            <person name="Mueller R.-W."/>
            <person name="Bruemmer F."/>
            <person name="Labrenz M."/>
            <person name="Spormann A.M."/>
            <person name="Op Den Camp H."/>
            <person name="Overmann J."/>
            <person name="Amann R."/>
            <person name="Jetten M.S.M."/>
            <person name="Mascher T."/>
            <person name="Medema M.H."/>
            <person name="Devos D.P."/>
            <person name="Kaster A.-K."/>
            <person name="Ovreas L."/>
            <person name="Rohde M."/>
            <person name="Galperin M.Y."/>
            <person name="Jogler C."/>
        </authorList>
    </citation>
    <scope>NUCLEOTIDE SEQUENCE [LARGE SCALE GENOMIC DNA]</scope>
    <source>
        <strain evidence="2 3">Pla111</strain>
    </source>
</reference>
<dbReference type="EMBL" id="SJPH01000006">
    <property type="protein sequence ID" value="TWT42738.1"/>
    <property type="molecule type" value="Genomic_DNA"/>
</dbReference>
<organism evidence="2 3">
    <name type="scientific">Botrimarina hoheduenensis</name>
    <dbReference type="NCBI Taxonomy" id="2528000"/>
    <lineage>
        <taxon>Bacteria</taxon>
        <taxon>Pseudomonadati</taxon>
        <taxon>Planctomycetota</taxon>
        <taxon>Planctomycetia</taxon>
        <taxon>Pirellulales</taxon>
        <taxon>Lacipirellulaceae</taxon>
        <taxon>Botrimarina</taxon>
    </lineage>
</organism>
<dbReference type="RefSeq" id="WP_146574934.1">
    <property type="nucleotide sequence ID" value="NZ_SJPH01000006.1"/>
</dbReference>
<name>A0A5C5VVW1_9BACT</name>
<gene>
    <name evidence="2" type="ORF">Pla111_27110</name>
</gene>
<dbReference type="PROSITE" id="PS51257">
    <property type="entry name" value="PROKAR_LIPOPROTEIN"/>
    <property type="match status" value="1"/>
</dbReference>
<dbReference type="AlphaFoldDB" id="A0A5C5VVW1"/>
<dbReference type="Proteomes" id="UP000318995">
    <property type="component" value="Unassembled WGS sequence"/>
</dbReference>
<keyword evidence="1" id="KW-0732">Signal</keyword>
<feature type="chain" id="PRO_5022668592" evidence="1">
    <location>
        <begin position="24"/>
        <end position="79"/>
    </location>
</feature>
<comment type="caution">
    <text evidence="2">The sequence shown here is derived from an EMBL/GenBank/DDBJ whole genome shotgun (WGS) entry which is preliminary data.</text>
</comment>
<accession>A0A5C5VVW1</accession>